<dbReference type="VEuPathDB" id="VectorBase:GPPI017906"/>
<dbReference type="Proteomes" id="UP000092460">
    <property type="component" value="Unassembled WGS sequence"/>
</dbReference>
<dbReference type="EnsemblMetazoa" id="GPPI017906-RA">
    <property type="protein sequence ID" value="GPPI017906-PA"/>
    <property type="gene ID" value="GPPI017906"/>
</dbReference>
<dbReference type="AlphaFoldDB" id="A0A1B0B3T7"/>
<organism evidence="1 2">
    <name type="scientific">Glossina palpalis gambiensis</name>
    <dbReference type="NCBI Taxonomy" id="67801"/>
    <lineage>
        <taxon>Eukaryota</taxon>
        <taxon>Metazoa</taxon>
        <taxon>Ecdysozoa</taxon>
        <taxon>Arthropoda</taxon>
        <taxon>Hexapoda</taxon>
        <taxon>Insecta</taxon>
        <taxon>Pterygota</taxon>
        <taxon>Neoptera</taxon>
        <taxon>Endopterygota</taxon>
        <taxon>Diptera</taxon>
        <taxon>Brachycera</taxon>
        <taxon>Muscomorpha</taxon>
        <taxon>Hippoboscoidea</taxon>
        <taxon>Glossinidae</taxon>
        <taxon>Glossina</taxon>
    </lineage>
</organism>
<name>A0A1B0B3T7_9MUSC</name>
<keyword evidence="2" id="KW-1185">Reference proteome</keyword>
<proteinExistence type="predicted"/>
<accession>A0A1B0B3T7</accession>
<reference evidence="1" key="2">
    <citation type="submission" date="2020-05" db="UniProtKB">
        <authorList>
            <consortium name="EnsemblMetazoa"/>
        </authorList>
    </citation>
    <scope>IDENTIFICATION</scope>
    <source>
        <strain evidence="1">IAEA</strain>
    </source>
</reference>
<reference evidence="2" key="1">
    <citation type="submission" date="2015-01" db="EMBL/GenBank/DDBJ databases">
        <authorList>
            <person name="Aksoy S."/>
            <person name="Warren W."/>
            <person name="Wilson R.K."/>
        </authorList>
    </citation>
    <scope>NUCLEOTIDE SEQUENCE [LARGE SCALE GENOMIC DNA]</scope>
    <source>
        <strain evidence="2">IAEA</strain>
    </source>
</reference>
<evidence type="ECO:0000313" key="1">
    <source>
        <dbReference type="EnsemblMetazoa" id="GPPI017906-PA"/>
    </source>
</evidence>
<dbReference type="EMBL" id="JXJN01008020">
    <property type="status" value="NOT_ANNOTATED_CDS"/>
    <property type="molecule type" value="Genomic_DNA"/>
</dbReference>
<sequence>MSVDLSVQQEPTVSVITTVPMAANGGEMDALLLGRIGKRNSNICHMLSHQFLGIITIEIKTAFDIKKQHIVKEEEEDIKKQLLTDCSCMEFTAIMKFS</sequence>
<protein>
    <submittedName>
        <fullName evidence="1">Uncharacterized protein</fullName>
    </submittedName>
</protein>
<evidence type="ECO:0000313" key="2">
    <source>
        <dbReference type="Proteomes" id="UP000092460"/>
    </source>
</evidence>